<protein>
    <submittedName>
        <fullName evidence="1">Uncharacterized protein</fullName>
    </submittedName>
</protein>
<dbReference type="Proteomes" id="UP000468531">
    <property type="component" value="Unassembled WGS sequence"/>
</dbReference>
<keyword evidence="2" id="KW-1185">Reference proteome</keyword>
<feature type="non-terminal residue" evidence="1">
    <location>
        <position position="1"/>
    </location>
</feature>
<comment type="caution">
    <text evidence="1">The sequence shown here is derived from an EMBL/GenBank/DDBJ whole genome shotgun (WGS) entry which is preliminary data.</text>
</comment>
<organism evidence="1 2">
    <name type="scientific">Bradyrhizobium uaiense</name>
    <dbReference type="NCBI Taxonomy" id="2594946"/>
    <lineage>
        <taxon>Bacteria</taxon>
        <taxon>Pseudomonadati</taxon>
        <taxon>Pseudomonadota</taxon>
        <taxon>Alphaproteobacteria</taxon>
        <taxon>Hyphomicrobiales</taxon>
        <taxon>Nitrobacteraceae</taxon>
        <taxon>Bradyrhizobium</taxon>
    </lineage>
</organism>
<reference evidence="1 2" key="1">
    <citation type="journal article" date="2020" name="Arch. Microbiol.">
        <title>Bradyrhizobium uaiense sp. nov., a new highly efficient cowpea symbiont.</title>
        <authorList>
            <person name="Cabral Michel D."/>
            <person name="Azarias Guimaraes A."/>
            <person name="Martins da Costa E."/>
            <person name="Soares de Carvalho T."/>
            <person name="Balsanelli E."/>
            <person name="Willems A."/>
            <person name="Maltempi de Souza E."/>
            <person name="de Souza Moreira F.M."/>
        </authorList>
    </citation>
    <scope>NUCLEOTIDE SEQUENCE [LARGE SCALE GENOMIC DNA]</scope>
    <source>
        <strain evidence="1 2">UFLA 03-164</strain>
    </source>
</reference>
<feature type="non-terminal residue" evidence="1">
    <location>
        <position position="84"/>
    </location>
</feature>
<proteinExistence type="predicted"/>
<evidence type="ECO:0000313" key="2">
    <source>
        <dbReference type="Proteomes" id="UP000468531"/>
    </source>
</evidence>
<evidence type="ECO:0000313" key="1">
    <source>
        <dbReference type="EMBL" id="NEV03119.1"/>
    </source>
</evidence>
<dbReference type="RefSeq" id="WP_163163650.1">
    <property type="nucleotide sequence ID" value="NZ_VKHP01000730.1"/>
</dbReference>
<name>A0A6P1BXY7_9BRAD</name>
<dbReference type="AlphaFoldDB" id="A0A6P1BXY7"/>
<gene>
    <name evidence="1" type="ORF">FNJ47_47645</name>
</gene>
<dbReference type="EMBL" id="VKHP01000730">
    <property type="protein sequence ID" value="NEV03119.1"/>
    <property type="molecule type" value="Genomic_DNA"/>
</dbReference>
<sequence>TVVNGGILQVDGSIVSSSSVTVNSGGVLSGGGIVGNTTIASGAVPVTLADVDAVEFSPTRYSAPDWKVRFPTTFRNVPGVVLPG</sequence>
<accession>A0A6P1BXY7</accession>